<keyword evidence="9 12" id="KW-0106">Calcium</keyword>
<dbReference type="InterPro" id="IPR010255">
    <property type="entry name" value="Haem_peroxidase_sf"/>
</dbReference>
<evidence type="ECO:0000256" key="6">
    <source>
        <dbReference type="ARBA" id="ARBA00023004"/>
    </source>
</evidence>
<dbReference type="Gene3D" id="1.10.520.10">
    <property type="match status" value="1"/>
</dbReference>
<dbReference type="PRINTS" id="PR00458">
    <property type="entry name" value="PEROXIDASE"/>
</dbReference>
<dbReference type="AlphaFoldDB" id="A0A084AV97"/>
<sequence>MRSLTILVVALASLDLTLAYPGMGAKLEEMKKLRSRQSSEMIGDLETLDDSELTPTGRAIKDILLGDALAEDLVNITLIVPPRDSAACAQDTCCIWKHIADDMRDAMIGSALRCNDAARQAIRLGFHDAGTWSRSTGSGGGADGSIVLTDECEDRAENNGLEEICAQMRIWHAEYQSYGVSMADLIQMAANVATVTCPLGPRVRTFVGRVDNSSPAPAGLLPSPFDSVDDLLDLFADKTIDAEDLVALVGAHSTSQQRFVDPSRAGDPQDKTPGVWDVQFYAETTSANSPQRIFKFQSDVLLSQDSRTAPTWQQFSGQLQGQIPWNLAYARAYVRLSLLGVYNINDLTECTSVLPPIVVGTFLNPDQLLLNAFLNGPRNTAASDALFNGDLLSLLP</sequence>
<dbReference type="InterPro" id="IPR044831">
    <property type="entry name" value="Ccp1-like"/>
</dbReference>
<evidence type="ECO:0000313" key="14">
    <source>
        <dbReference type="EMBL" id="KEY69226.1"/>
    </source>
</evidence>
<feature type="disulfide bond" evidence="11">
    <location>
        <begin position="93"/>
        <end position="350"/>
    </location>
</feature>
<evidence type="ECO:0000259" key="13">
    <source>
        <dbReference type="PROSITE" id="PS50873"/>
    </source>
</evidence>
<dbReference type="EC" id="1.11.1.-" evidence="12"/>
<proteinExistence type="inferred from homology"/>
<evidence type="ECO:0000256" key="9">
    <source>
        <dbReference type="PIRSR" id="PIRSR601621-2"/>
    </source>
</evidence>
<feature type="binding site" evidence="9">
    <location>
        <position position="141"/>
    </location>
    <ligand>
        <name>Ca(2+)</name>
        <dbReference type="ChEBI" id="CHEBI:29108"/>
        <label>1</label>
    </ligand>
</feature>
<dbReference type="SUPFAM" id="SSF48113">
    <property type="entry name" value="Heme-dependent peroxidases"/>
    <property type="match status" value="1"/>
</dbReference>
<evidence type="ECO:0000256" key="11">
    <source>
        <dbReference type="PIRSR" id="PIRSR601621-4"/>
    </source>
</evidence>
<evidence type="ECO:0000256" key="10">
    <source>
        <dbReference type="PIRSR" id="PIRSR601621-3"/>
    </source>
</evidence>
<gene>
    <name evidence="14" type="ORF">S7711_01681</name>
</gene>
<keyword evidence="6 9" id="KW-0408">Iron</keyword>
<dbReference type="GO" id="GO:0004601">
    <property type="term" value="F:peroxidase activity"/>
    <property type="evidence" value="ECO:0007669"/>
    <property type="project" value="UniProtKB-KW"/>
</dbReference>
<feature type="disulfide bond" evidence="11">
    <location>
        <begin position="114"/>
        <end position="197"/>
    </location>
</feature>
<feature type="signal peptide" evidence="12">
    <location>
        <begin position="1"/>
        <end position="19"/>
    </location>
</feature>
<feature type="binding site" evidence="9">
    <location>
        <position position="143"/>
    </location>
    <ligand>
        <name>Ca(2+)</name>
        <dbReference type="ChEBI" id="CHEBI:29108"/>
        <label>1</label>
    </ligand>
</feature>
<protein>
    <recommendedName>
        <fullName evidence="12">Peroxidase</fullName>
        <ecNumber evidence="12">1.11.1.-</ecNumber>
    </recommendedName>
</protein>
<evidence type="ECO:0000313" key="15">
    <source>
        <dbReference type="Proteomes" id="UP000028045"/>
    </source>
</evidence>
<dbReference type="GO" id="GO:0046872">
    <property type="term" value="F:metal ion binding"/>
    <property type="evidence" value="ECO:0007669"/>
    <property type="project" value="UniProtKB-UniRule"/>
</dbReference>
<dbReference type="InterPro" id="IPR001621">
    <property type="entry name" value="Ligninase"/>
</dbReference>
<keyword evidence="12" id="KW-0732">Signal</keyword>
<keyword evidence="5 12" id="KW-0560">Oxidoreductase</keyword>
<dbReference type="PROSITE" id="PS50873">
    <property type="entry name" value="PEROXIDASE_4"/>
    <property type="match status" value="1"/>
</dbReference>
<evidence type="ECO:0000256" key="4">
    <source>
        <dbReference type="ARBA" id="ARBA00022723"/>
    </source>
</evidence>
<reference evidence="14 15" key="1">
    <citation type="journal article" date="2014" name="BMC Genomics">
        <title>Comparative genome sequencing reveals chemotype-specific gene clusters in the toxigenic black mold Stachybotrys.</title>
        <authorList>
            <person name="Semeiks J."/>
            <person name="Borek D."/>
            <person name="Otwinowski Z."/>
            <person name="Grishin N.V."/>
        </authorList>
    </citation>
    <scope>NUCLEOTIDE SEQUENCE [LARGE SCALE GENOMIC DNA]</scope>
    <source>
        <strain evidence="15">CBS 109288 / IBT 7711</strain>
    </source>
</reference>
<feature type="active site" description="Proton acceptor" evidence="8">
    <location>
        <position position="127"/>
    </location>
</feature>
<evidence type="ECO:0000256" key="3">
    <source>
        <dbReference type="ARBA" id="ARBA00022617"/>
    </source>
</evidence>
<name>A0A084AV97_STACB</name>
<dbReference type="FunFam" id="1.10.520.10:FF:000021">
    <property type="entry name" value="Peroxidase"/>
    <property type="match status" value="1"/>
</dbReference>
<evidence type="ECO:0000256" key="2">
    <source>
        <dbReference type="ARBA" id="ARBA00022559"/>
    </source>
</evidence>
<dbReference type="EMBL" id="KL648534">
    <property type="protein sequence ID" value="KEY69226.1"/>
    <property type="molecule type" value="Genomic_DNA"/>
</dbReference>
<dbReference type="Pfam" id="PF00141">
    <property type="entry name" value="peroxidase"/>
    <property type="match status" value="1"/>
</dbReference>
<keyword evidence="15" id="KW-1185">Reference proteome</keyword>
<dbReference type="InterPro" id="IPR019794">
    <property type="entry name" value="Peroxidases_AS"/>
</dbReference>
<keyword evidence="2 12" id="KW-0575">Peroxidase</keyword>
<dbReference type="PROSITE" id="PS00436">
    <property type="entry name" value="PEROXIDASE_2"/>
    <property type="match status" value="1"/>
</dbReference>
<dbReference type="PANTHER" id="PTHR31356:SF66">
    <property type="entry name" value="CATALASE-PEROXIDASE"/>
    <property type="match status" value="1"/>
</dbReference>
<feature type="binding site" evidence="9">
    <location>
        <position position="272"/>
    </location>
    <ligand>
        <name>Ca(2+)</name>
        <dbReference type="ChEBI" id="CHEBI:29108"/>
        <label>2</label>
    </ligand>
</feature>
<dbReference type="Proteomes" id="UP000028045">
    <property type="component" value="Unassembled WGS sequence"/>
</dbReference>
<feature type="binding site" evidence="9">
    <location>
        <position position="128"/>
    </location>
    <ligand>
        <name>Ca(2+)</name>
        <dbReference type="ChEBI" id="CHEBI:29108"/>
        <label>1</label>
    </ligand>
</feature>
<comment type="similarity">
    <text evidence="1 12">Belongs to the peroxidase family. Ligninase subfamily.</text>
</comment>
<dbReference type="PANTHER" id="PTHR31356">
    <property type="entry name" value="THYLAKOID LUMENAL 29 KDA PROTEIN, CHLOROPLASTIC-RELATED"/>
    <property type="match status" value="1"/>
</dbReference>
<dbReference type="GO" id="GO:0042744">
    <property type="term" value="P:hydrogen peroxide catabolic process"/>
    <property type="evidence" value="ECO:0007669"/>
    <property type="project" value="TreeGrafter"/>
</dbReference>
<evidence type="ECO:0000256" key="7">
    <source>
        <dbReference type="ARBA" id="ARBA00023180"/>
    </source>
</evidence>
<feature type="binding site" description="axial binding residue" evidence="9">
    <location>
        <position position="252"/>
    </location>
    <ligand>
        <name>heme b</name>
        <dbReference type="ChEBI" id="CHEBI:60344"/>
    </ligand>
    <ligandPart>
        <name>Fe</name>
        <dbReference type="ChEBI" id="CHEBI:18248"/>
    </ligandPart>
</feature>
<keyword evidence="4 9" id="KW-0479">Metal-binding</keyword>
<feature type="binding site" evidence="9">
    <location>
        <position position="145"/>
    </location>
    <ligand>
        <name>Ca(2+)</name>
        <dbReference type="ChEBI" id="CHEBI:29108"/>
        <label>1</label>
    </ligand>
</feature>
<dbReference type="Gene3D" id="1.10.420.10">
    <property type="entry name" value="Peroxidase, domain 2"/>
    <property type="match status" value="1"/>
</dbReference>
<feature type="binding site" evidence="9">
    <location>
        <position position="277"/>
    </location>
    <ligand>
        <name>Ca(2+)</name>
        <dbReference type="ChEBI" id="CHEBI:29108"/>
        <label>2</label>
    </ligand>
</feature>
<keyword evidence="7" id="KW-0325">Glycoprotein</keyword>
<organism evidence="14 15">
    <name type="scientific">Stachybotrys chartarum (strain CBS 109288 / IBT 7711)</name>
    <name type="common">Toxic black mold</name>
    <name type="synonym">Stilbospora chartarum</name>
    <dbReference type="NCBI Taxonomy" id="1280523"/>
    <lineage>
        <taxon>Eukaryota</taxon>
        <taxon>Fungi</taxon>
        <taxon>Dikarya</taxon>
        <taxon>Ascomycota</taxon>
        <taxon>Pezizomycotina</taxon>
        <taxon>Sordariomycetes</taxon>
        <taxon>Hypocreomycetidae</taxon>
        <taxon>Hypocreales</taxon>
        <taxon>Stachybotryaceae</taxon>
        <taxon>Stachybotrys</taxon>
    </lineage>
</organism>
<keyword evidence="3 9" id="KW-0349">Heme</keyword>
<dbReference type="InterPro" id="IPR002016">
    <property type="entry name" value="Haem_peroxidase"/>
</dbReference>
<dbReference type="GO" id="GO:0000302">
    <property type="term" value="P:response to reactive oxygen species"/>
    <property type="evidence" value="ECO:0007669"/>
    <property type="project" value="TreeGrafter"/>
</dbReference>
<feature type="chain" id="PRO_5006985916" description="Peroxidase" evidence="12">
    <location>
        <begin position="20"/>
        <end position="396"/>
    </location>
</feature>
<dbReference type="PRINTS" id="PR00462">
    <property type="entry name" value="LIGNINASE"/>
</dbReference>
<comment type="cofactor">
    <cofactor evidence="9">
        <name>heme b</name>
        <dbReference type="ChEBI" id="CHEBI:60344"/>
    </cofactor>
    <text evidence="9">Binds 1 heme b (iron(II)-protoporphyrin IX) group per subunit.</text>
</comment>
<evidence type="ECO:0000256" key="12">
    <source>
        <dbReference type="RuleBase" id="RU363051"/>
    </source>
</evidence>
<dbReference type="GO" id="GO:0034599">
    <property type="term" value="P:cellular response to oxidative stress"/>
    <property type="evidence" value="ECO:0007669"/>
    <property type="project" value="InterPro"/>
</dbReference>
<evidence type="ECO:0000256" key="8">
    <source>
        <dbReference type="PIRSR" id="PIRSR601621-1"/>
    </source>
</evidence>
<dbReference type="HOGENOM" id="CLU_041038_1_0_1"/>
<comment type="cofactor">
    <cofactor evidence="9 12">
        <name>Ca(2+)</name>
        <dbReference type="ChEBI" id="CHEBI:29108"/>
    </cofactor>
    <text evidence="9 12">Binds 2 calcium ions per subunit.</text>
</comment>
<feature type="domain" description="Plant heme peroxidase family profile" evidence="13">
    <location>
        <begin position="180"/>
        <end position="253"/>
    </location>
</feature>
<evidence type="ECO:0000256" key="1">
    <source>
        <dbReference type="ARBA" id="ARBA00006089"/>
    </source>
</evidence>
<keyword evidence="11" id="KW-1015">Disulfide bond</keyword>
<dbReference type="OrthoDB" id="2113341at2759"/>
<evidence type="ECO:0000256" key="5">
    <source>
        <dbReference type="ARBA" id="ARBA00023002"/>
    </source>
</evidence>
<feature type="binding site" evidence="9">
    <location>
        <position position="253"/>
    </location>
    <ligand>
        <name>Ca(2+)</name>
        <dbReference type="ChEBI" id="CHEBI:29108"/>
        <label>2</label>
    </ligand>
</feature>
<accession>A0A084AV97</accession>
<dbReference type="GO" id="GO:0020037">
    <property type="term" value="F:heme binding"/>
    <property type="evidence" value="ECO:0007669"/>
    <property type="project" value="UniProtKB-UniRule"/>
</dbReference>
<feature type="binding site" evidence="9">
    <location>
        <position position="270"/>
    </location>
    <ligand>
        <name>Ca(2+)</name>
        <dbReference type="ChEBI" id="CHEBI:29108"/>
        <label>2</label>
    </ligand>
</feature>
<feature type="site" description="Transition state stabilizer" evidence="10">
    <location>
        <position position="123"/>
    </location>
</feature>